<feature type="compositionally biased region" description="Basic and acidic residues" evidence="3">
    <location>
        <begin position="37"/>
        <end position="51"/>
    </location>
</feature>
<accession>A0DWQ8</accession>
<protein>
    <recommendedName>
        <fullName evidence="6">MORN repeat protein</fullName>
    </recommendedName>
</protein>
<reference evidence="4 5" key="1">
    <citation type="journal article" date="2006" name="Nature">
        <title>Global trends of whole-genome duplications revealed by the ciliate Paramecium tetraurelia.</title>
        <authorList>
            <consortium name="Genoscope"/>
            <person name="Aury J.-M."/>
            <person name="Jaillon O."/>
            <person name="Duret L."/>
            <person name="Noel B."/>
            <person name="Jubin C."/>
            <person name="Porcel B.M."/>
            <person name="Segurens B."/>
            <person name="Daubin V."/>
            <person name="Anthouard V."/>
            <person name="Aiach N."/>
            <person name="Arnaiz O."/>
            <person name="Billaut A."/>
            <person name="Beisson J."/>
            <person name="Blanc I."/>
            <person name="Bouhouche K."/>
            <person name="Camara F."/>
            <person name="Duharcourt S."/>
            <person name="Guigo R."/>
            <person name="Gogendeau D."/>
            <person name="Katinka M."/>
            <person name="Keller A.-M."/>
            <person name="Kissmehl R."/>
            <person name="Klotz C."/>
            <person name="Koll F."/>
            <person name="Le Moue A."/>
            <person name="Lepere C."/>
            <person name="Malinsky S."/>
            <person name="Nowacki M."/>
            <person name="Nowak J.K."/>
            <person name="Plattner H."/>
            <person name="Poulain J."/>
            <person name="Ruiz F."/>
            <person name="Serrano V."/>
            <person name="Zagulski M."/>
            <person name="Dessen P."/>
            <person name="Betermier M."/>
            <person name="Weissenbach J."/>
            <person name="Scarpelli C."/>
            <person name="Schachter V."/>
            <person name="Sperling L."/>
            <person name="Meyer E."/>
            <person name="Cohen J."/>
            <person name="Wincker P."/>
        </authorList>
    </citation>
    <scope>NUCLEOTIDE SEQUENCE [LARGE SCALE GENOMIC DNA]</scope>
    <source>
        <strain evidence="4 5">Stock d4-2</strain>
    </source>
</reference>
<feature type="region of interest" description="Disordered" evidence="3">
    <location>
        <begin position="16"/>
        <end position="53"/>
    </location>
</feature>
<dbReference type="RefSeq" id="XP_001454872.1">
    <property type="nucleotide sequence ID" value="XM_001454835.1"/>
</dbReference>
<dbReference type="EMBL" id="CT868618">
    <property type="protein sequence ID" value="CAK87475.1"/>
    <property type="molecule type" value="Genomic_DNA"/>
</dbReference>
<dbReference type="AlphaFoldDB" id="A0DWQ8"/>
<keyword evidence="2" id="KW-0175">Coiled coil</keyword>
<feature type="compositionally biased region" description="Polar residues" evidence="3">
    <location>
        <begin position="22"/>
        <end position="33"/>
    </location>
</feature>
<feature type="compositionally biased region" description="Polar residues" evidence="3">
    <location>
        <begin position="492"/>
        <end position="505"/>
    </location>
</feature>
<evidence type="ECO:0008006" key="6">
    <source>
        <dbReference type="Google" id="ProtNLM"/>
    </source>
</evidence>
<evidence type="ECO:0000256" key="1">
    <source>
        <dbReference type="ARBA" id="ARBA00022737"/>
    </source>
</evidence>
<proteinExistence type="predicted"/>
<name>A0DWQ8_PARTE</name>
<dbReference type="InParanoid" id="A0DWQ8"/>
<dbReference type="Pfam" id="PF02493">
    <property type="entry name" value="MORN"/>
    <property type="match status" value="9"/>
</dbReference>
<gene>
    <name evidence="4" type="ORF">GSPATT00021118001</name>
</gene>
<dbReference type="PANTHER" id="PTHR23084">
    <property type="entry name" value="PHOSPHATIDYLINOSITOL-4-PHOSPHATE 5-KINASE RELATED"/>
    <property type="match status" value="1"/>
</dbReference>
<feature type="region of interest" description="Disordered" evidence="3">
    <location>
        <begin position="485"/>
        <end position="512"/>
    </location>
</feature>
<dbReference type="HOGENOM" id="CLU_032017_1_3_1"/>
<dbReference type="Proteomes" id="UP000000600">
    <property type="component" value="Unassembled WGS sequence"/>
</dbReference>
<dbReference type="SUPFAM" id="SSF82185">
    <property type="entry name" value="Histone H3 K4-specific methyltransferase SET7/9 N-terminal domain"/>
    <property type="match status" value="3"/>
</dbReference>
<dbReference type="SMART" id="SM00698">
    <property type="entry name" value="MORN"/>
    <property type="match status" value="8"/>
</dbReference>
<dbReference type="OMA" id="WPDETTY"/>
<dbReference type="GeneID" id="5040657"/>
<feature type="coiled-coil region" evidence="2">
    <location>
        <begin position="435"/>
        <end position="466"/>
    </location>
</feature>
<sequence>MGQTCSCQQKIDEDQYLEDSQHQANQQKQTELSPNADKIEGEEQEQEKEQQTVDIDPIQLKSYEIEDNCPQGLQPLSFQAQQEFIDQFPAIVKKQLQKLPKLEIRVSLSPNYKRIPLIDTPYQLQSGDVYVGQWAEGKPFGLGKIYYLDHQVYEGQVIDGVPDGEGRKIFKDGSYYSGQFKIGEISGKGKFTRLDGFKYEGELLNGLPDGNGIETWPDETTYQGMYKLGKKHGKGTFTWGNRKNKSTGKLETYTGQFNNDLFYGSGRYEWSDGRIYDGEWVDGKMEGEGQFIWPDKRKYTGHYLKDFKSGYGELEWPDGKKLAGQWRMGKLNGIVTLTIKGKVKEGQSEPEPDKVFISEWEDGKRMRWVDNLNHSGIHSNISFIRNFDEHQFQQNTSQMLHTQIKQDDMQSYQQNSVLNNSKNQQQQTIFQQNSYTKQQQQQQQQQQQYQQQKQQQQNQNNQSIKQNQYEVASYIIEENQFQQYSETKKQHQSQSIIGKENNQQNQKEKIGI</sequence>
<keyword evidence="1" id="KW-0677">Repeat</keyword>
<keyword evidence="5" id="KW-1185">Reference proteome</keyword>
<dbReference type="KEGG" id="ptm:GSPATT00021118001"/>
<dbReference type="InterPro" id="IPR003409">
    <property type="entry name" value="MORN"/>
</dbReference>
<dbReference type="PANTHER" id="PTHR23084:SF263">
    <property type="entry name" value="MORN REPEAT-CONTAINING PROTEIN 1"/>
    <property type="match status" value="1"/>
</dbReference>
<evidence type="ECO:0000313" key="4">
    <source>
        <dbReference type="EMBL" id="CAK87475.1"/>
    </source>
</evidence>
<dbReference type="eggNOG" id="KOG0229">
    <property type="taxonomic scope" value="Eukaryota"/>
</dbReference>
<dbReference type="Gene3D" id="2.20.110.10">
    <property type="entry name" value="Histone H3 K4-specific methyltransferase SET7/9 N-terminal domain"/>
    <property type="match status" value="4"/>
</dbReference>
<dbReference type="OrthoDB" id="306535at2759"/>
<evidence type="ECO:0000313" key="5">
    <source>
        <dbReference type="Proteomes" id="UP000000600"/>
    </source>
</evidence>
<organism evidence="4 5">
    <name type="scientific">Paramecium tetraurelia</name>
    <dbReference type="NCBI Taxonomy" id="5888"/>
    <lineage>
        <taxon>Eukaryota</taxon>
        <taxon>Sar</taxon>
        <taxon>Alveolata</taxon>
        <taxon>Ciliophora</taxon>
        <taxon>Intramacronucleata</taxon>
        <taxon>Oligohymenophorea</taxon>
        <taxon>Peniculida</taxon>
        <taxon>Parameciidae</taxon>
        <taxon>Paramecium</taxon>
    </lineage>
</organism>
<dbReference type="STRING" id="5888.A0DWQ8"/>
<evidence type="ECO:0000256" key="3">
    <source>
        <dbReference type="SAM" id="MobiDB-lite"/>
    </source>
</evidence>
<evidence type="ECO:0000256" key="2">
    <source>
        <dbReference type="SAM" id="Coils"/>
    </source>
</evidence>